<name>A0A7S3VJI8_DUNTE</name>
<evidence type="ECO:0000313" key="2">
    <source>
        <dbReference type="EMBL" id="CAE0489802.1"/>
    </source>
</evidence>
<gene>
    <name evidence="2" type="ORF">DTER00134_LOCUS4873</name>
</gene>
<proteinExistence type="predicted"/>
<protein>
    <submittedName>
        <fullName evidence="2">Uncharacterized protein</fullName>
    </submittedName>
</protein>
<sequence length="258" mass="27746">MFCAGLPSPQLNRGPAGWGVDRGLQGTKKTPVLQAVLRPLEMMQTILRCNQGKITSIRDLVQFISGTKTQDSQLEELGTVPNWSLIFPYDELISWWKGLARYQGGEAGAAAEIANWLSMVSGAAVVMGTKGQGSKGLDVFSYAANLVGNFQPGVAESLLFNTGTVSNGLVMRWLMVSCYHTPSGEDEVLDVEAEDAALGVSAEKRAVFQALADEQRAAALRPFAAPPVFKGKGDTRRSGRLPNEFTARWAKTTPTPSP</sequence>
<reference evidence="2" key="1">
    <citation type="submission" date="2021-01" db="EMBL/GenBank/DDBJ databases">
        <authorList>
            <person name="Corre E."/>
            <person name="Pelletier E."/>
            <person name="Niang G."/>
            <person name="Scheremetjew M."/>
            <person name="Finn R."/>
            <person name="Kale V."/>
            <person name="Holt S."/>
            <person name="Cochrane G."/>
            <person name="Meng A."/>
            <person name="Brown T."/>
            <person name="Cohen L."/>
        </authorList>
    </citation>
    <scope>NUCLEOTIDE SEQUENCE</scope>
    <source>
        <strain evidence="2">CCMP1320</strain>
    </source>
</reference>
<evidence type="ECO:0000256" key="1">
    <source>
        <dbReference type="SAM" id="MobiDB-lite"/>
    </source>
</evidence>
<dbReference type="EMBL" id="HBIP01008864">
    <property type="protein sequence ID" value="CAE0489802.1"/>
    <property type="molecule type" value="Transcribed_RNA"/>
</dbReference>
<accession>A0A7S3VJI8</accession>
<feature type="region of interest" description="Disordered" evidence="1">
    <location>
        <begin position="229"/>
        <end position="258"/>
    </location>
</feature>
<dbReference type="AlphaFoldDB" id="A0A7S3VJI8"/>
<organism evidence="2">
    <name type="scientific">Dunaliella tertiolecta</name>
    <name type="common">Green alga</name>
    <dbReference type="NCBI Taxonomy" id="3047"/>
    <lineage>
        <taxon>Eukaryota</taxon>
        <taxon>Viridiplantae</taxon>
        <taxon>Chlorophyta</taxon>
        <taxon>core chlorophytes</taxon>
        <taxon>Chlorophyceae</taxon>
        <taxon>CS clade</taxon>
        <taxon>Chlamydomonadales</taxon>
        <taxon>Dunaliellaceae</taxon>
        <taxon>Dunaliella</taxon>
    </lineage>
</organism>